<dbReference type="Proteomes" id="UP000030764">
    <property type="component" value="Unassembled WGS sequence"/>
</dbReference>
<name>A0A085ND04_9BILA</name>
<keyword evidence="4" id="KW-1185">Reference proteome</keyword>
<dbReference type="EMBL" id="KL363212">
    <property type="protein sequence ID" value="KFD53962.1"/>
    <property type="molecule type" value="Genomic_DNA"/>
</dbReference>
<gene>
    <name evidence="2" type="ORF">M513_05229</name>
    <name evidence="3" type="ORF">M514_05229</name>
</gene>
<evidence type="ECO:0008006" key="5">
    <source>
        <dbReference type="Google" id="ProtNLM"/>
    </source>
</evidence>
<protein>
    <recommendedName>
        <fullName evidence="5">DDE-1 domain-containing protein</fullName>
    </recommendedName>
</protein>
<dbReference type="Proteomes" id="UP000030758">
    <property type="component" value="Unassembled WGS sequence"/>
</dbReference>
<keyword evidence="1" id="KW-0812">Transmembrane</keyword>
<evidence type="ECO:0000256" key="1">
    <source>
        <dbReference type="SAM" id="Phobius"/>
    </source>
</evidence>
<keyword evidence="1" id="KW-1133">Transmembrane helix</keyword>
<evidence type="ECO:0000313" key="4">
    <source>
        <dbReference type="Proteomes" id="UP000030764"/>
    </source>
</evidence>
<accession>A0A085ND04</accession>
<keyword evidence="1" id="KW-0472">Membrane</keyword>
<evidence type="ECO:0000313" key="2">
    <source>
        <dbReference type="EMBL" id="KFD53962.1"/>
    </source>
</evidence>
<dbReference type="AlphaFoldDB" id="A0A085ND04"/>
<sequence length="230" mass="26440">MRMEPEHGLFRRSTISAFVALITAVFITSSVGKLLKLKLGFSGKHSAESVTAFYKRFSLRDCCYMAAASWESIKQTTLRNSWNKVLGRSESRADGGRDDREELEEIVRMLKSISICGECESSEVEGWLRSDSEDQGFQMMNDEEIVEFVSNKAGMEEDEELQVEETAGPLTIPSNNAAFQYLEQALRWYEAQEECDRHVLLYLKIIRDLRAQKREITQKQTRIAEFLKKD</sequence>
<feature type="transmembrane region" description="Helical" evidence="1">
    <location>
        <begin position="15"/>
        <end position="35"/>
    </location>
</feature>
<organism evidence="3">
    <name type="scientific">Trichuris suis</name>
    <name type="common">pig whipworm</name>
    <dbReference type="NCBI Taxonomy" id="68888"/>
    <lineage>
        <taxon>Eukaryota</taxon>
        <taxon>Metazoa</taxon>
        <taxon>Ecdysozoa</taxon>
        <taxon>Nematoda</taxon>
        <taxon>Enoplea</taxon>
        <taxon>Dorylaimia</taxon>
        <taxon>Trichinellida</taxon>
        <taxon>Trichuridae</taxon>
        <taxon>Trichuris</taxon>
    </lineage>
</organism>
<reference evidence="3 4" key="1">
    <citation type="journal article" date="2014" name="Nat. Genet.">
        <title>Genome and transcriptome of the porcine whipworm Trichuris suis.</title>
        <authorList>
            <person name="Jex A.R."/>
            <person name="Nejsum P."/>
            <person name="Schwarz E.M."/>
            <person name="Hu L."/>
            <person name="Young N.D."/>
            <person name="Hall R.S."/>
            <person name="Korhonen P.K."/>
            <person name="Liao S."/>
            <person name="Thamsborg S."/>
            <person name="Xia J."/>
            <person name="Xu P."/>
            <person name="Wang S."/>
            <person name="Scheerlinck J.P."/>
            <person name="Hofmann A."/>
            <person name="Sternberg P.W."/>
            <person name="Wang J."/>
            <person name="Gasser R.B."/>
        </authorList>
    </citation>
    <scope>NUCLEOTIDE SEQUENCE [LARGE SCALE GENOMIC DNA]</scope>
    <source>
        <strain evidence="3">DCEP-RM93F</strain>
        <strain evidence="2">DCEP-RM93M</strain>
    </source>
</reference>
<evidence type="ECO:0000313" key="3">
    <source>
        <dbReference type="EMBL" id="KFD67350.1"/>
    </source>
</evidence>
<dbReference type="EMBL" id="KL367515">
    <property type="protein sequence ID" value="KFD67350.1"/>
    <property type="molecule type" value="Genomic_DNA"/>
</dbReference>
<proteinExistence type="predicted"/>